<evidence type="ECO:0000313" key="2">
    <source>
        <dbReference type="EnsemblPlants" id="ORUFI01G37750.2"/>
    </source>
</evidence>
<dbReference type="OMA" id="ACRFHGA"/>
<reference evidence="3" key="1">
    <citation type="submission" date="2013-06" db="EMBL/GenBank/DDBJ databases">
        <authorList>
            <person name="Zhao Q."/>
        </authorList>
    </citation>
    <scope>NUCLEOTIDE SEQUENCE</scope>
    <source>
        <strain evidence="3">cv. W1943</strain>
    </source>
</reference>
<dbReference type="InterPro" id="IPR006460">
    <property type="entry name" value="MIZ1-like_pln"/>
</dbReference>
<feature type="region of interest" description="Disordered" evidence="1">
    <location>
        <begin position="114"/>
        <end position="174"/>
    </location>
</feature>
<dbReference type="HOGENOM" id="CLU_057026_1_1_1"/>
<keyword evidence="3" id="KW-1185">Reference proteome</keyword>
<evidence type="ECO:0000256" key="1">
    <source>
        <dbReference type="SAM" id="MobiDB-lite"/>
    </source>
</evidence>
<dbReference type="eggNOG" id="ENOG502QPTH">
    <property type="taxonomic scope" value="Eukaryota"/>
</dbReference>
<feature type="region of interest" description="Disordered" evidence="1">
    <location>
        <begin position="37"/>
        <end position="67"/>
    </location>
</feature>
<dbReference type="STRING" id="4529.A0A0E0N3U5"/>
<feature type="region of interest" description="Disordered" evidence="1">
    <location>
        <begin position="1"/>
        <end position="24"/>
    </location>
</feature>
<dbReference type="EnsemblPlants" id="ORUFI01G37750.2">
    <property type="protein sequence ID" value="ORUFI01G37750.2"/>
    <property type="gene ID" value="ORUFI01G37750"/>
</dbReference>
<feature type="compositionally biased region" description="Low complexity" evidence="1">
    <location>
        <begin position="133"/>
        <end position="142"/>
    </location>
</feature>
<organism evidence="2 3">
    <name type="scientific">Oryza rufipogon</name>
    <name type="common">Brownbeard rice</name>
    <name type="synonym">Asian wild rice</name>
    <dbReference type="NCBI Taxonomy" id="4529"/>
    <lineage>
        <taxon>Eukaryota</taxon>
        <taxon>Viridiplantae</taxon>
        <taxon>Streptophyta</taxon>
        <taxon>Embryophyta</taxon>
        <taxon>Tracheophyta</taxon>
        <taxon>Spermatophyta</taxon>
        <taxon>Magnoliopsida</taxon>
        <taxon>Liliopsida</taxon>
        <taxon>Poales</taxon>
        <taxon>Poaceae</taxon>
        <taxon>BOP clade</taxon>
        <taxon>Oryzoideae</taxon>
        <taxon>Oryzeae</taxon>
        <taxon>Oryzinae</taxon>
        <taxon>Oryza</taxon>
    </lineage>
</organism>
<sequence length="393" mass="42229">MTAALVTANADEGGSGGGRGRGRQRLRAAAVVDGVVDADEGGGGRGHGRRRQRRSRRTQTRAASRQQRSWHMISEIYLFLQLYVQMSTLRLSVAYRECLLPSGRAATSMLRYNATPKASPPMSPLRPPPTPRTPLGGAATTPDQLPPPSPHTPRPAITLTAPPSKKKRRGGAAARSLRAIRAVRALFRSLPILAPACRFHGAIRAPGGASRAHDGHVSGASRTTGTLFGYRKARVTLAVQETPGSVPILLLELAMQTGRFMQEMGAEHLRVALECEKKPPGAGAGIGRTRLLDEPLWTAYVNGRKIGYAMRREPTEGDLTVMQLLRTVSVGAGVLPTDVMGGDAGAEVQDAGDLAYMRARFDRVVGSRDSESFYMLNPDGNNGPELSIFFIRI</sequence>
<feature type="compositionally biased region" description="Pro residues" evidence="1">
    <location>
        <begin position="118"/>
        <end position="132"/>
    </location>
</feature>
<reference evidence="2" key="2">
    <citation type="submission" date="2015-06" db="UniProtKB">
        <authorList>
            <consortium name="EnsemblPlants"/>
        </authorList>
    </citation>
    <scope>IDENTIFICATION</scope>
</reference>
<accession>A0A0E0N3U5</accession>
<feature type="compositionally biased region" description="Basic residues" evidence="1">
    <location>
        <begin position="46"/>
        <end position="59"/>
    </location>
</feature>
<evidence type="ECO:0008006" key="4">
    <source>
        <dbReference type="Google" id="ProtNLM"/>
    </source>
</evidence>
<dbReference type="GO" id="GO:0010274">
    <property type="term" value="P:hydrotropism"/>
    <property type="evidence" value="ECO:0007669"/>
    <property type="project" value="InterPro"/>
</dbReference>
<name>A0A0E0N3U5_ORYRU</name>
<dbReference type="Gramene" id="ORUFI01G37750.2">
    <property type="protein sequence ID" value="ORUFI01G37750.2"/>
    <property type="gene ID" value="ORUFI01G37750"/>
</dbReference>
<dbReference type="PANTHER" id="PTHR31696:SF91">
    <property type="entry name" value="OS01G0806400 PROTEIN"/>
    <property type="match status" value="1"/>
</dbReference>
<feature type="compositionally biased region" description="Pro residues" evidence="1">
    <location>
        <begin position="144"/>
        <end position="153"/>
    </location>
</feature>
<dbReference type="Proteomes" id="UP000008022">
    <property type="component" value="Unassembled WGS sequence"/>
</dbReference>
<dbReference type="PANTHER" id="PTHR31696">
    <property type="entry name" value="PROTEIN MIZU-KUSSEI 1"/>
    <property type="match status" value="1"/>
</dbReference>
<dbReference type="AlphaFoldDB" id="A0A0E0N3U5"/>
<dbReference type="Pfam" id="PF04759">
    <property type="entry name" value="DUF617"/>
    <property type="match status" value="1"/>
</dbReference>
<proteinExistence type="predicted"/>
<dbReference type="NCBIfam" id="TIGR01570">
    <property type="entry name" value="A_thal_3588"/>
    <property type="match status" value="1"/>
</dbReference>
<evidence type="ECO:0000313" key="3">
    <source>
        <dbReference type="Proteomes" id="UP000008022"/>
    </source>
</evidence>
<protein>
    <recommendedName>
        <fullName evidence="4">Protein MIZU-KUSSEI 1</fullName>
    </recommendedName>
</protein>